<keyword evidence="1" id="KW-0472">Membrane</keyword>
<protein>
    <recommendedName>
        <fullName evidence="2">C-type lectin domain-containing protein</fullName>
    </recommendedName>
</protein>
<accession>A0A672QB76</accession>
<dbReference type="InterPro" id="IPR050111">
    <property type="entry name" value="C-type_lectin/snaclec_domain"/>
</dbReference>
<dbReference type="InterPro" id="IPR016187">
    <property type="entry name" value="CTDL_fold"/>
</dbReference>
<dbReference type="InterPro" id="IPR001304">
    <property type="entry name" value="C-type_lectin-like"/>
</dbReference>
<dbReference type="SUPFAM" id="SSF56436">
    <property type="entry name" value="C-type lectin-like"/>
    <property type="match status" value="1"/>
</dbReference>
<dbReference type="InterPro" id="IPR016186">
    <property type="entry name" value="C-type_lectin-like/link_sf"/>
</dbReference>
<evidence type="ECO:0000259" key="2">
    <source>
        <dbReference type="PROSITE" id="PS50041"/>
    </source>
</evidence>
<dbReference type="Ensembl" id="ENSSGRT00000077783.1">
    <property type="protein sequence ID" value="ENSSGRP00000073037.1"/>
    <property type="gene ID" value="ENSSGRG00000037222.1"/>
</dbReference>
<dbReference type="InParanoid" id="A0A672QB76"/>
<dbReference type="Pfam" id="PF00059">
    <property type="entry name" value="Lectin_C"/>
    <property type="match status" value="1"/>
</dbReference>
<proteinExistence type="predicted"/>
<dbReference type="Proteomes" id="UP000472262">
    <property type="component" value="Unassembled WGS sequence"/>
</dbReference>
<keyword evidence="4" id="KW-1185">Reference proteome</keyword>
<dbReference type="AlphaFoldDB" id="A0A672QB76"/>
<dbReference type="SMART" id="SM00034">
    <property type="entry name" value="CLECT"/>
    <property type="match status" value="1"/>
</dbReference>
<evidence type="ECO:0000313" key="4">
    <source>
        <dbReference type="Proteomes" id="UP000472262"/>
    </source>
</evidence>
<evidence type="ECO:0000256" key="1">
    <source>
        <dbReference type="SAM" id="Phobius"/>
    </source>
</evidence>
<organism evidence="3 4">
    <name type="scientific">Sinocyclocheilus grahami</name>
    <name type="common">Dianchi golden-line fish</name>
    <name type="synonym">Barbus grahami</name>
    <dbReference type="NCBI Taxonomy" id="75366"/>
    <lineage>
        <taxon>Eukaryota</taxon>
        <taxon>Metazoa</taxon>
        <taxon>Chordata</taxon>
        <taxon>Craniata</taxon>
        <taxon>Vertebrata</taxon>
        <taxon>Euteleostomi</taxon>
        <taxon>Actinopterygii</taxon>
        <taxon>Neopterygii</taxon>
        <taxon>Teleostei</taxon>
        <taxon>Ostariophysi</taxon>
        <taxon>Cypriniformes</taxon>
        <taxon>Cyprinidae</taxon>
        <taxon>Cyprininae</taxon>
        <taxon>Sinocyclocheilus</taxon>
    </lineage>
</organism>
<feature type="domain" description="C-type lectin" evidence="2">
    <location>
        <begin position="8"/>
        <end position="114"/>
    </location>
</feature>
<keyword evidence="1" id="KW-1133">Transmembrane helix</keyword>
<dbReference type="PROSITE" id="PS50041">
    <property type="entry name" value="C_TYPE_LECTIN_2"/>
    <property type="match status" value="1"/>
</dbReference>
<reference evidence="3" key="1">
    <citation type="submission" date="2025-08" db="UniProtKB">
        <authorList>
            <consortium name="Ensembl"/>
        </authorList>
    </citation>
    <scope>IDENTIFICATION</scope>
</reference>
<dbReference type="PANTHER" id="PTHR22803">
    <property type="entry name" value="MANNOSE, PHOSPHOLIPASE, LECTIN RECEPTOR RELATED"/>
    <property type="match status" value="1"/>
</dbReference>
<sequence length="245" mass="28181">MSNILVNVEGWTYHWMDNETMTWSETREWCQKHYTDIVMKNLHLPNYWIGMRKINGAWTWVANGQSVNYEYWAPDEPNNNKSDENCVELYISRINNNGKWNNDSCKNPKHPVCHKTQCPNKCTDRQDCEEQVNNFPCVCKPVISCEPLSAPPHAELKYNSSGAWNAPPPSCAAECFPILLFGGGLMNCTEGHDSIRSACRVQCPPAHLLLGFAEFTCRADEQHVIIVGILMVFNFYYLDFFLYII</sequence>
<feature type="transmembrane region" description="Helical" evidence="1">
    <location>
        <begin position="224"/>
        <end position="244"/>
    </location>
</feature>
<dbReference type="Gene3D" id="3.10.100.10">
    <property type="entry name" value="Mannose-Binding Protein A, subunit A"/>
    <property type="match status" value="1"/>
</dbReference>
<reference evidence="3" key="2">
    <citation type="submission" date="2025-09" db="UniProtKB">
        <authorList>
            <consortium name="Ensembl"/>
        </authorList>
    </citation>
    <scope>IDENTIFICATION</scope>
</reference>
<name>A0A672QB76_SINGR</name>
<keyword evidence="1" id="KW-0812">Transmembrane</keyword>
<evidence type="ECO:0000313" key="3">
    <source>
        <dbReference type="Ensembl" id="ENSSGRP00000073037.1"/>
    </source>
</evidence>